<gene>
    <name evidence="3" type="ORF">M422DRAFT_33239</name>
</gene>
<dbReference type="AlphaFoldDB" id="A0A0C9VL00"/>
<dbReference type="Pfam" id="PF13889">
    <property type="entry name" value="Chromosome_seg"/>
    <property type="match status" value="1"/>
</dbReference>
<protein>
    <recommendedName>
        <fullName evidence="2">Atos-like conserved domain-containing protein</fullName>
    </recommendedName>
</protein>
<dbReference type="InterPro" id="IPR033473">
    <property type="entry name" value="Atos-like_C"/>
</dbReference>
<name>A0A0C9VL00_SPHS4</name>
<dbReference type="PANTHER" id="PTHR13199:SF11">
    <property type="entry name" value="PROTEIN ATOSSA"/>
    <property type="match status" value="1"/>
</dbReference>
<proteinExistence type="predicted"/>
<dbReference type="Pfam" id="PF13915">
    <property type="entry name" value="DUF4210"/>
    <property type="match status" value="1"/>
</dbReference>
<dbReference type="InterPro" id="IPR051506">
    <property type="entry name" value="ATOS_Transcription_Regulators"/>
</dbReference>
<dbReference type="PANTHER" id="PTHR13199">
    <property type="entry name" value="GH03947P"/>
    <property type="match status" value="1"/>
</dbReference>
<evidence type="ECO:0000259" key="2">
    <source>
        <dbReference type="SMART" id="SM01177"/>
    </source>
</evidence>
<evidence type="ECO:0000256" key="1">
    <source>
        <dbReference type="SAM" id="MobiDB-lite"/>
    </source>
</evidence>
<evidence type="ECO:0000313" key="3">
    <source>
        <dbReference type="EMBL" id="KIJ38435.1"/>
    </source>
</evidence>
<feature type="compositionally biased region" description="Polar residues" evidence="1">
    <location>
        <begin position="286"/>
        <end position="297"/>
    </location>
</feature>
<dbReference type="OrthoDB" id="8625101at2759"/>
<sequence length="390" mass="42939">MDRSSKPAPTSMTLSARRKASLENLPRTTHPSPLAREINLDSLRLTPLDSPNDDNPVSGPSSGASTPSLSRSSSRRRRFSHRSDDGAANSSTFSTPMFGSYKHSLLSGRFSGAASSPTPFTLTLSINSLPPFRNFFVPPKLHLPFEASFYEIHGPWVGAIDLDEAPQLKTKTIISEGGYRVPPKGQVQLVIKNQLGTIMKVLVVPYDLKDMPPGTQAPIRRIWYGEAPLEPADLAAAQEHPEKEFQGKEVIRYAVHMKFVCPETVPGQRPRARSDGHATAARSPFSKMSMTSMSSANVERDAVDIDDGELSSHSAGESAVRRKKYVRSASSIDPRKIYLAGEIRLVFSSRIPDEEEAVRAETEEGRANEKYYNWDPQAHSPTSPRSPSRN</sequence>
<keyword evidence="4" id="KW-1185">Reference proteome</keyword>
<dbReference type="Proteomes" id="UP000054279">
    <property type="component" value="Unassembled WGS sequence"/>
</dbReference>
<dbReference type="EMBL" id="KN837160">
    <property type="protein sequence ID" value="KIJ38435.1"/>
    <property type="molecule type" value="Genomic_DNA"/>
</dbReference>
<feature type="region of interest" description="Disordered" evidence="1">
    <location>
        <begin position="1"/>
        <end position="93"/>
    </location>
</feature>
<reference evidence="3 4" key="1">
    <citation type="submission" date="2014-06" db="EMBL/GenBank/DDBJ databases">
        <title>Evolutionary Origins and Diversification of the Mycorrhizal Mutualists.</title>
        <authorList>
            <consortium name="DOE Joint Genome Institute"/>
            <consortium name="Mycorrhizal Genomics Consortium"/>
            <person name="Kohler A."/>
            <person name="Kuo A."/>
            <person name="Nagy L.G."/>
            <person name="Floudas D."/>
            <person name="Copeland A."/>
            <person name="Barry K.W."/>
            <person name="Cichocki N."/>
            <person name="Veneault-Fourrey C."/>
            <person name="LaButti K."/>
            <person name="Lindquist E.A."/>
            <person name="Lipzen A."/>
            <person name="Lundell T."/>
            <person name="Morin E."/>
            <person name="Murat C."/>
            <person name="Riley R."/>
            <person name="Ohm R."/>
            <person name="Sun H."/>
            <person name="Tunlid A."/>
            <person name="Henrissat B."/>
            <person name="Grigoriev I.V."/>
            <person name="Hibbett D.S."/>
            <person name="Martin F."/>
        </authorList>
    </citation>
    <scope>NUCLEOTIDE SEQUENCE [LARGE SCALE GENOMIC DNA]</scope>
    <source>
        <strain evidence="3 4">SS14</strain>
    </source>
</reference>
<accession>A0A0C9VL00</accession>
<organism evidence="3 4">
    <name type="scientific">Sphaerobolus stellatus (strain SS14)</name>
    <dbReference type="NCBI Taxonomy" id="990650"/>
    <lineage>
        <taxon>Eukaryota</taxon>
        <taxon>Fungi</taxon>
        <taxon>Dikarya</taxon>
        <taxon>Basidiomycota</taxon>
        <taxon>Agaricomycotina</taxon>
        <taxon>Agaricomycetes</taxon>
        <taxon>Phallomycetidae</taxon>
        <taxon>Geastrales</taxon>
        <taxon>Sphaerobolaceae</taxon>
        <taxon>Sphaerobolus</taxon>
    </lineage>
</organism>
<feature type="domain" description="Atos-like conserved" evidence="2">
    <location>
        <begin position="97"/>
        <end position="157"/>
    </location>
</feature>
<feature type="compositionally biased region" description="Basic and acidic residues" evidence="1">
    <location>
        <begin position="357"/>
        <end position="369"/>
    </location>
</feature>
<dbReference type="HOGENOM" id="CLU_715688_0_0_1"/>
<feature type="region of interest" description="Disordered" evidence="1">
    <location>
        <begin position="351"/>
        <end position="390"/>
    </location>
</feature>
<feature type="compositionally biased region" description="Low complexity" evidence="1">
    <location>
        <begin position="58"/>
        <end position="72"/>
    </location>
</feature>
<feature type="region of interest" description="Disordered" evidence="1">
    <location>
        <begin position="265"/>
        <end position="297"/>
    </location>
</feature>
<dbReference type="SMART" id="SM01177">
    <property type="entry name" value="DUF4210"/>
    <property type="match status" value="1"/>
</dbReference>
<dbReference type="InterPro" id="IPR025261">
    <property type="entry name" value="Atos-like_cons_dom"/>
</dbReference>
<feature type="compositionally biased region" description="Polar residues" evidence="1">
    <location>
        <begin position="379"/>
        <end position="390"/>
    </location>
</feature>
<evidence type="ECO:0000313" key="4">
    <source>
        <dbReference type="Proteomes" id="UP000054279"/>
    </source>
</evidence>